<proteinExistence type="predicted"/>
<comment type="caution">
    <text evidence="2">The sequence shown here is derived from an EMBL/GenBank/DDBJ whole genome shotgun (WGS) entry which is preliminary data.</text>
</comment>
<keyword evidence="3" id="KW-1185">Reference proteome</keyword>
<dbReference type="EMBL" id="JAEHOC010000046">
    <property type="protein sequence ID" value="KAG2426639.1"/>
    <property type="molecule type" value="Genomic_DNA"/>
</dbReference>
<sequence>MPAPGGTVTVRRLECCPADSSDRGSCRVRLPASCGLPYHKPVIITLNSPDGSEEQPWRLLCITAIASDETVDANDSSSSSSSRSSSGASSVHVVDRAVVDPTVVLPPPGRQPAEVQAALAAAAAMVAQQAAAVVAALPGGAQALAMAVVAPCPGTNTVPVASEVQLRFVGPPPATPASGAGSLQAAVWDAQSALSERLSFKLHQALVLPGCYVRLSDAMAVEVVGLSPAPQAPDCPARIVPSTRLVFTNGGASGGASGAGQGTDAAAHAASAFGCGGSSAEDSEQTTPAGRTGGGGGAAAAAAAGGSTKKGTKGKVAKEEGSISAGRSKATGSSREGAVAAADKTSAEGSACVAGGEANAAAEAGVEQDADVAVADGKSTAVKLKKKKKEASGSKAKSGIRATASAFEALLGLEDD</sequence>
<dbReference type="Proteomes" id="UP000650467">
    <property type="component" value="Unassembled WGS sequence"/>
</dbReference>
<protein>
    <submittedName>
        <fullName evidence="2">Uncharacterized protein</fullName>
    </submittedName>
</protein>
<dbReference type="AlphaFoldDB" id="A0A835SGN3"/>
<feature type="region of interest" description="Disordered" evidence="1">
    <location>
        <begin position="72"/>
        <end position="92"/>
    </location>
</feature>
<feature type="region of interest" description="Disordered" evidence="1">
    <location>
        <begin position="275"/>
        <end position="340"/>
    </location>
</feature>
<accession>A0A835SGN3</accession>
<feature type="compositionally biased region" description="Low complexity" evidence="1">
    <location>
        <begin position="76"/>
        <end position="92"/>
    </location>
</feature>
<organism evidence="2 3">
    <name type="scientific">Chlamydomonas incerta</name>
    <dbReference type="NCBI Taxonomy" id="51695"/>
    <lineage>
        <taxon>Eukaryota</taxon>
        <taxon>Viridiplantae</taxon>
        <taxon>Chlorophyta</taxon>
        <taxon>core chlorophytes</taxon>
        <taxon>Chlorophyceae</taxon>
        <taxon>CS clade</taxon>
        <taxon>Chlamydomonadales</taxon>
        <taxon>Chlamydomonadaceae</taxon>
        <taxon>Chlamydomonas</taxon>
    </lineage>
</organism>
<feature type="compositionally biased region" description="Low complexity" evidence="1">
    <location>
        <begin position="299"/>
        <end position="309"/>
    </location>
</feature>
<gene>
    <name evidence="2" type="ORF">HXX76_012953</name>
</gene>
<evidence type="ECO:0000256" key="1">
    <source>
        <dbReference type="SAM" id="MobiDB-lite"/>
    </source>
</evidence>
<evidence type="ECO:0000313" key="2">
    <source>
        <dbReference type="EMBL" id="KAG2426639.1"/>
    </source>
</evidence>
<dbReference type="OrthoDB" id="549452at2759"/>
<evidence type="ECO:0000313" key="3">
    <source>
        <dbReference type="Proteomes" id="UP000650467"/>
    </source>
</evidence>
<name>A0A835SGN3_CHLIN</name>
<reference evidence="2" key="1">
    <citation type="journal article" date="2020" name="bioRxiv">
        <title>Comparative genomics of Chlamydomonas.</title>
        <authorList>
            <person name="Craig R.J."/>
            <person name="Hasan A.R."/>
            <person name="Ness R.W."/>
            <person name="Keightley P.D."/>
        </authorList>
    </citation>
    <scope>NUCLEOTIDE SEQUENCE</scope>
    <source>
        <strain evidence="2">SAG 7.73</strain>
    </source>
</reference>